<dbReference type="AlphaFoldDB" id="A0A6N7IMX4"/>
<accession>A0A6N7IMX4</accession>
<evidence type="ECO:0000313" key="4">
    <source>
        <dbReference type="EMBL" id="MQL50957.1"/>
    </source>
</evidence>
<feature type="domain" description="CBS" evidence="3">
    <location>
        <begin position="108"/>
        <end position="164"/>
    </location>
</feature>
<protein>
    <submittedName>
        <fullName evidence="4">CBS domain-containing protein</fullName>
    </submittedName>
</protein>
<evidence type="ECO:0000313" key="5">
    <source>
        <dbReference type="Proteomes" id="UP000441717"/>
    </source>
</evidence>
<evidence type="ECO:0000256" key="1">
    <source>
        <dbReference type="ARBA" id="ARBA00023122"/>
    </source>
</evidence>
<dbReference type="PANTHER" id="PTHR43080">
    <property type="entry name" value="CBS DOMAIN-CONTAINING PROTEIN CBSX3, MITOCHONDRIAL"/>
    <property type="match status" value="1"/>
</dbReference>
<dbReference type="PROSITE" id="PS51371">
    <property type="entry name" value="CBS"/>
    <property type="match status" value="2"/>
</dbReference>
<dbReference type="Pfam" id="PF00571">
    <property type="entry name" value="CBS"/>
    <property type="match status" value="2"/>
</dbReference>
<dbReference type="PANTHER" id="PTHR43080:SF2">
    <property type="entry name" value="CBS DOMAIN-CONTAINING PROTEIN"/>
    <property type="match status" value="1"/>
</dbReference>
<keyword evidence="1 2" id="KW-0129">CBS domain</keyword>
<dbReference type="Gene3D" id="3.10.580.10">
    <property type="entry name" value="CBS-domain"/>
    <property type="match status" value="1"/>
</dbReference>
<dbReference type="SUPFAM" id="SSF54631">
    <property type="entry name" value="CBS-domain pair"/>
    <property type="match status" value="1"/>
</dbReference>
<dbReference type="InterPro" id="IPR000644">
    <property type="entry name" value="CBS_dom"/>
</dbReference>
<dbReference type="InterPro" id="IPR046342">
    <property type="entry name" value="CBS_dom_sf"/>
</dbReference>
<reference evidence="4 5" key="1">
    <citation type="submission" date="2019-10" db="EMBL/GenBank/DDBJ databases">
        <title>Comparative genomics of sulfur disproportionating microorganisms.</title>
        <authorList>
            <person name="Ward L.M."/>
            <person name="Bertran E."/>
            <person name="Johnston D."/>
        </authorList>
    </citation>
    <scope>NUCLEOTIDE SEQUENCE [LARGE SCALE GENOMIC DNA]</scope>
    <source>
        <strain evidence="4 5">DSM 14055</strain>
    </source>
</reference>
<dbReference type="OrthoDB" id="1787337at2"/>
<gene>
    <name evidence="4" type="ORF">GFC01_01455</name>
</gene>
<organism evidence="4 5">
    <name type="scientific">Desulfofundulus thermobenzoicus</name>
    <dbReference type="NCBI Taxonomy" id="29376"/>
    <lineage>
        <taxon>Bacteria</taxon>
        <taxon>Bacillati</taxon>
        <taxon>Bacillota</taxon>
        <taxon>Clostridia</taxon>
        <taxon>Eubacteriales</taxon>
        <taxon>Peptococcaceae</taxon>
        <taxon>Desulfofundulus</taxon>
    </lineage>
</organism>
<sequence>MTEGRKVREVMIPIHDYSTVRWDAPLKEAVEILRSSLHREGRVWYGFHSIAVLDGNQHLVGLLTLRSLLKTLQFHAISRDAWLKGSSWGWYFAHRYHRQAGIRVKDIMRPLALATIQADDTVFQAAVKMITHRVNSLPVLEKRKVVGMVRTIDVFNLIGELLAG</sequence>
<comment type="caution">
    <text evidence="4">The sequence shown here is derived from an EMBL/GenBank/DDBJ whole genome shotgun (WGS) entry which is preliminary data.</text>
</comment>
<dbReference type="RefSeq" id="WP_152944859.1">
    <property type="nucleotide sequence ID" value="NZ_WHYR01000002.1"/>
</dbReference>
<keyword evidence="5" id="KW-1185">Reference proteome</keyword>
<dbReference type="EMBL" id="WHYR01000002">
    <property type="protein sequence ID" value="MQL50957.1"/>
    <property type="molecule type" value="Genomic_DNA"/>
</dbReference>
<dbReference type="SMART" id="SM00116">
    <property type="entry name" value="CBS"/>
    <property type="match status" value="2"/>
</dbReference>
<proteinExistence type="predicted"/>
<evidence type="ECO:0000259" key="3">
    <source>
        <dbReference type="PROSITE" id="PS51371"/>
    </source>
</evidence>
<evidence type="ECO:0000256" key="2">
    <source>
        <dbReference type="PROSITE-ProRule" id="PRU00703"/>
    </source>
</evidence>
<dbReference type="InterPro" id="IPR051257">
    <property type="entry name" value="Diverse_CBS-Domain"/>
</dbReference>
<dbReference type="Proteomes" id="UP000441717">
    <property type="component" value="Unassembled WGS sequence"/>
</dbReference>
<feature type="domain" description="CBS" evidence="3">
    <location>
        <begin position="11"/>
        <end position="79"/>
    </location>
</feature>
<name>A0A6N7IMX4_9FIRM</name>